<dbReference type="STRING" id="1618490.US90_C0020G0011"/>
<feature type="region of interest" description="Disordered" evidence="1">
    <location>
        <begin position="1"/>
        <end position="64"/>
    </location>
</feature>
<dbReference type="Proteomes" id="UP000034406">
    <property type="component" value="Unassembled WGS sequence"/>
</dbReference>
<organism evidence="2 3">
    <name type="scientific">Candidatus Shapirobacteria bacterium GW2011_GWE2_38_30</name>
    <dbReference type="NCBI Taxonomy" id="1618490"/>
    <lineage>
        <taxon>Bacteria</taxon>
        <taxon>Candidatus Shapironibacteriota</taxon>
    </lineage>
</organism>
<feature type="compositionally biased region" description="Basic and acidic residues" evidence="1">
    <location>
        <begin position="1"/>
        <end position="30"/>
    </location>
</feature>
<feature type="compositionally biased region" description="Polar residues" evidence="1">
    <location>
        <begin position="47"/>
        <end position="61"/>
    </location>
</feature>
<comment type="caution">
    <text evidence="2">The sequence shown here is derived from an EMBL/GenBank/DDBJ whole genome shotgun (WGS) entry which is preliminary data.</text>
</comment>
<proteinExistence type="predicted"/>
<evidence type="ECO:0000313" key="2">
    <source>
        <dbReference type="EMBL" id="KKQ68956.1"/>
    </source>
</evidence>
<protein>
    <submittedName>
        <fullName evidence="2">Uncharacterized protein</fullName>
    </submittedName>
</protein>
<evidence type="ECO:0000256" key="1">
    <source>
        <dbReference type="SAM" id="MobiDB-lite"/>
    </source>
</evidence>
<reference evidence="2 3" key="1">
    <citation type="journal article" date="2015" name="Nature">
        <title>rRNA introns, odd ribosomes, and small enigmatic genomes across a large radiation of phyla.</title>
        <authorList>
            <person name="Brown C.T."/>
            <person name="Hug L.A."/>
            <person name="Thomas B.C."/>
            <person name="Sharon I."/>
            <person name="Castelle C.J."/>
            <person name="Singh A."/>
            <person name="Wilkins M.J."/>
            <person name="Williams K.H."/>
            <person name="Banfield J.F."/>
        </authorList>
    </citation>
    <scope>NUCLEOTIDE SEQUENCE [LARGE SCALE GENOMIC DNA]</scope>
</reference>
<name>A0A0G0MVJ7_9BACT</name>
<accession>A0A0G0MVJ7</accession>
<gene>
    <name evidence="2" type="ORF">US90_C0020G0011</name>
</gene>
<dbReference type="AlphaFoldDB" id="A0A0G0MVJ7"/>
<dbReference type="EMBL" id="LBUT01000020">
    <property type="protein sequence ID" value="KKQ68956.1"/>
    <property type="molecule type" value="Genomic_DNA"/>
</dbReference>
<evidence type="ECO:0000313" key="3">
    <source>
        <dbReference type="Proteomes" id="UP000034406"/>
    </source>
</evidence>
<sequence length="117" mass="13250">MNEGKEKLIGPESVEKNIPDQIIESRREDMDLPPGVETWMRKVEKGSANQTTVNDQQTGQAVMSPLAPTDPVVILPVTRSNFSKGFKLAFNEAGRWLSTFLFRLIKMNKGRVEFKKE</sequence>